<sequence length="78" mass="9138">MADGFSEHSHLRLIHKFQPATEGINGQRFGNRKIVQIAYHWFELTAFIVSVNSVNKVKTVLMDDFYFELSPDDLRRRV</sequence>
<evidence type="ECO:0000313" key="2">
    <source>
        <dbReference type="Proteomes" id="UP001054837"/>
    </source>
</evidence>
<organism evidence="1 2">
    <name type="scientific">Caerostris darwini</name>
    <dbReference type="NCBI Taxonomy" id="1538125"/>
    <lineage>
        <taxon>Eukaryota</taxon>
        <taxon>Metazoa</taxon>
        <taxon>Ecdysozoa</taxon>
        <taxon>Arthropoda</taxon>
        <taxon>Chelicerata</taxon>
        <taxon>Arachnida</taxon>
        <taxon>Araneae</taxon>
        <taxon>Araneomorphae</taxon>
        <taxon>Entelegynae</taxon>
        <taxon>Araneoidea</taxon>
        <taxon>Araneidae</taxon>
        <taxon>Caerostris</taxon>
    </lineage>
</organism>
<name>A0AAV4RZD3_9ARAC</name>
<proteinExistence type="predicted"/>
<dbReference type="EMBL" id="BPLQ01007067">
    <property type="protein sequence ID" value="GIY27638.1"/>
    <property type="molecule type" value="Genomic_DNA"/>
</dbReference>
<comment type="caution">
    <text evidence="1">The sequence shown here is derived from an EMBL/GenBank/DDBJ whole genome shotgun (WGS) entry which is preliminary data.</text>
</comment>
<protein>
    <submittedName>
        <fullName evidence="1">Uncharacterized protein</fullName>
    </submittedName>
</protein>
<gene>
    <name evidence="1" type="ORF">CDAR_211691</name>
</gene>
<accession>A0AAV4RZD3</accession>
<keyword evidence="2" id="KW-1185">Reference proteome</keyword>
<evidence type="ECO:0000313" key="1">
    <source>
        <dbReference type="EMBL" id="GIY27638.1"/>
    </source>
</evidence>
<dbReference type="AlphaFoldDB" id="A0AAV4RZD3"/>
<dbReference type="Proteomes" id="UP001054837">
    <property type="component" value="Unassembled WGS sequence"/>
</dbReference>
<reference evidence="1 2" key="1">
    <citation type="submission" date="2021-06" db="EMBL/GenBank/DDBJ databases">
        <title>Caerostris darwini draft genome.</title>
        <authorList>
            <person name="Kono N."/>
            <person name="Arakawa K."/>
        </authorList>
    </citation>
    <scope>NUCLEOTIDE SEQUENCE [LARGE SCALE GENOMIC DNA]</scope>
</reference>